<evidence type="ECO:0000313" key="1">
    <source>
        <dbReference type="EMBL" id="KAF2471834.1"/>
    </source>
</evidence>
<protein>
    <submittedName>
        <fullName evidence="1">Uncharacterized protein</fullName>
    </submittedName>
</protein>
<reference evidence="1" key="1">
    <citation type="journal article" date="2020" name="Stud. Mycol.">
        <title>101 Dothideomycetes genomes: a test case for predicting lifestyles and emergence of pathogens.</title>
        <authorList>
            <person name="Haridas S."/>
            <person name="Albert R."/>
            <person name="Binder M."/>
            <person name="Bloem J."/>
            <person name="Labutti K."/>
            <person name="Salamov A."/>
            <person name="Andreopoulos B."/>
            <person name="Baker S."/>
            <person name="Barry K."/>
            <person name="Bills G."/>
            <person name="Bluhm B."/>
            <person name="Cannon C."/>
            <person name="Castanera R."/>
            <person name="Culley D."/>
            <person name="Daum C."/>
            <person name="Ezra D."/>
            <person name="Gonzalez J."/>
            <person name="Henrissat B."/>
            <person name="Kuo A."/>
            <person name="Liang C."/>
            <person name="Lipzen A."/>
            <person name="Lutzoni F."/>
            <person name="Magnuson J."/>
            <person name="Mondo S."/>
            <person name="Nolan M."/>
            <person name="Ohm R."/>
            <person name="Pangilinan J."/>
            <person name="Park H.-J."/>
            <person name="Ramirez L."/>
            <person name="Alfaro M."/>
            <person name="Sun H."/>
            <person name="Tritt A."/>
            <person name="Yoshinaga Y."/>
            <person name="Zwiers L.-H."/>
            <person name="Turgeon B."/>
            <person name="Goodwin S."/>
            <person name="Spatafora J."/>
            <person name="Crous P."/>
            <person name="Grigoriev I."/>
        </authorList>
    </citation>
    <scope>NUCLEOTIDE SEQUENCE</scope>
    <source>
        <strain evidence="1">ATCC 200398</strain>
    </source>
</reference>
<dbReference type="EMBL" id="MU003504">
    <property type="protein sequence ID" value="KAF2471834.1"/>
    <property type="molecule type" value="Genomic_DNA"/>
</dbReference>
<comment type="caution">
    <text evidence="1">The sequence shown here is derived from an EMBL/GenBank/DDBJ whole genome shotgun (WGS) entry which is preliminary data.</text>
</comment>
<dbReference type="Proteomes" id="UP000799755">
    <property type="component" value="Unassembled WGS sequence"/>
</dbReference>
<accession>A0ACB6QXR8</accession>
<name>A0ACB6QXR8_9PLEO</name>
<evidence type="ECO:0000313" key="2">
    <source>
        <dbReference type="Proteomes" id="UP000799755"/>
    </source>
</evidence>
<gene>
    <name evidence="1" type="ORF">BDR25DRAFT_354340</name>
</gene>
<organism evidence="1 2">
    <name type="scientific">Lindgomyces ingoldianus</name>
    <dbReference type="NCBI Taxonomy" id="673940"/>
    <lineage>
        <taxon>Eukaryota</taxon>
        <taxon>Fungi</taxon>
        <taxon>Dikarya</taxon>
        <taxon>Ascomycota</taxon>
        <taxon>Pezizomycotina</taxon>
        <taxon>Dothideomycetes</taxon>
        <taxon>Pleosporomycetidae</taxon>
        <taxon>Pleosporales</taxon>
        <taxon>Lindgomycetaceae</taxon>
        <taxon>Lindgomyces</taxon>
    </lineage>
</organism>
<sequence length="970" mass="110383">MKRLAIASQRRYGHHTWLGVDGTMKTEIHSVFEALLAAIGFRSYGKITAATGVTEGSRGLNFDTILLICSSHDIQGPQVSAGGRKSRYCPETHDESLRGVELAASFDNGRQFTFVLTAKRLLLSLEGCGIVFGGISKSQPFSNLYLSLCSTDLRNFDAIGNSLKSSTFHLYNTGQVRVFPKGLGKSGRIQIIFAIIYYMKWLLGVSASMSFITSMGDTYLQCSHHGHDLDELEQPKPDGKPSEGKEQHGLYGEAHGFSYVSSKPSGLPVWERANSPPRLGQHIVLVPCRPEFVRPAVYQLTRRHLIHSPPSGVYEGGVSIFYSYLFRELVKQLTPQCPSSILVNAMSGQNETCILAPTADFSRLKDNTWKRVKLSDTPATGLDNMGIITNLGVISYFFLLIYLPYFGSPNLGKRRNHVKQRFLCRYWGNPKGGCYHWSRSLPFHDTFCFWNQHDREEIAGVAIQRRDDLVVFPTDHYVIHYFWGEDFNIRYVLAQRATRYERLSCYWVVCSRMRDPMLMDYDAYTLDITFRDSGVMVVVLRTEKATSYRLVVVLFRDWETQMNKRSIAFRILDHYEGRLPLGQLELFVLSPIPLTQFLHALSPLPQKDTKNVIRNTHRPLGFSGRQVGCFSLRYAPTTNDHRVEVFVKVEYFPPIILPNGSLVSRPFSSRYLFGAEIPSLIVVYCTALLLLSSPLAIHHLYPLGPLKTCATQPHFFSYMLDSPRLRCPQLAASSHRTGPIPIGRNAKPSNRPHQRTSLPEEKWQQEQIRIYLRLYRHLHHLHRADLPRRRHQTRIHTEPLHRHCLTYAKLIHHHCLTPQITMPISLAKQIGVGEPKIFILIDTGSMTTALYMARRPQAAVLCNGQEAAMIGESNTLPETALRLDKTLLYCMKFSIPELKHFRTISHSILLYIMRHGQGSIPFAKLLKTMSCSTLDDKKQYVKGIFDNRPNWIPIFTFYRLAGLLGYGLIL</sequence>
<keyword evidence="2" id="KW-1185">Reference proteome</keyword>
<proteinExistence type="predicted"/>